<name>A0A0Q3K669_9FLAO</name>
<proteinExistence type="predicted"/>
<keyword evidence="2" id="KW-1185">Reference proteome</keyword>
<gene>
    <name evidence="1" type="ORF">AR438_11710</name>
</gene>
<accession>A0A0Q3K669</accession>
<dbReference type="Proteomes" id="UP000051682">
    <property type="component" value="Unassembled WGS sequence"/>
</dbReference>
<dbReference type="OrthoDB" id="9808953at2"/>
<organism evidence="1 2">
    <name type="scientific">Chryseobacterium aquaticum</name>
    <dbReference type="NCBI Taxonomy" id="452084"/>
    <lineage>
        <taxon>Bacteria</taxon>
        <taxon>Pseudomonadati</taxon>
        <taxon>Bacteroidota</taxon>
        <taxon>Flavobacteriia</taxon>
        <taxon>Flavobacteriales</taxon>
        <taxon>Weeksellaceae</taxon>
        <taxon>Chryseobacterium group</taxon>
        <taxon>Chryseobacterium</taxon>
    </lineage>
</organism>
<dbReference type="AlphaFoldDB" id="A0A0Q3K669"/>
<protein>
    <submittedName>
        <fullName evidence="1">Uncharacterized protein</fullName>
    </submittedName>
</protein>
<dbReference type="STRING" id="452084.AR438_11710"/>
<feature type="non-terminal residue" evidence="1">
    <location>
        <position position="566"/>
    </location>
</feature>
<sequence length="566" mass="58545">MNKSILLMPILLAGLAKSQEGRVGINTVSPKTTLDVNGKSDSNGLSLSGDITGLQAPRLTRAELTNKGNTLYGADQRGAIVYITDVSGGNNVSQRVNITSVGYYYFDGTVWNRIASNSGALLNPVTSDNGLTKTGDNIQLGGTLVKNTDIATAGFNTTFSGTGNVGIGTTLPTQKLEVVGNGRFVSSNNLLDVATTTPSPGLSLLRNGTANLNNNNLMGFMNFGGRINNTDNQTVATIVGAYKGDGTNNLSSLGFRTSGTVDDDMILSASGDLGVGTNILPTQKLDVDGNVRFRQVPENASIDTNDRVMVLDNTGVAKKVPLSSVQSTVTSDNGLTKTGNNIQLGGTLLKNTDIATAGFNTTFSGAGNLGLGVVPTKKLDVDGDTYLRGRLNLASDYDDGATLIVKNKTAGNWIASFAGSGTDPYRAVLLDNGNFGLGTTSPSENLDVNNNVRVRGINTNAGLSTDRIVVADGSGVLKSIPSSTYSTQTVTANNGLTLSGNNVQLGGALVQNTDIATAGFNTTFSGAGNLGLGVVPTKKLDVDGDTYLRGRLNLASDYDDGATLIV</sequence>
<dbReference type="EMBL" id="LLYZ01000006">
    <property type="protein sequence ID" value="KQK25187.1"/>
    <property type="molecule type" value="Genomic_DNA"/>
</dbReference>
<evidence type="ECO:0000313" key="2">
    <source>
        <dbReference type="Proteomes" id="UP000051682"/>
    </source>
</evidence>
<evidence type="ECO:0000313" key="1">
    <source>
        <dbReference type="EMBL" id="KQK25187.1"/>
    </source>
</evidence>
<reference evidence="1 2" key="1">
    <citation type="submission" date="2015-10" db="EMBL/GenBank/DDBJ databases">
        <title>Chryseobacterium aquaticum genome.</title>
        <authorList>
            <person name="Newman J.D."/>
            <person name="Ferguson M.B."/>
            <person name="Miller J.R."/>
        </authorList>
    </citation>
    <scope>NUCLEOTIDE SEQUENCE [LARGE SCALE GENOMIC DNA]</scope>
    <source>
        <strain evidence="1 2">KCTC 12483</strain>
    </source>
</reference>
<comment type="caution">
    <text evidence="1">The sequence shown here is derived from an EMBL/GenBank/DDBJ whole genome shotgun (WGS) entry which is preliminary data.</text>
</comment>